<evidence type="ECO:0000256" key="2">
    <source>
        <dbReference type="ARBA" id="ARBA00022670"/>
    </source>
</evidence>
<dbReference type="CDD" id="cd08071">
    <property type="entry name" value="MPN_DUF2466"/>
    <property type="match status" value="1"/>
</dbReference>
<dbReference type="GO" id="GO:0008237">
    <property type="term" value="F:metallopeptidase activity"/>
    <property type="evidence" value="ECO:0007669"/>
    <property type="project" value="UniProtKB-KW"/>
</dbReference>
<dbReference type="GO" id="GO:0006508">
    <property type="term" value="P:proteolysis"/>
    <property type="evidence" value="ECO:0007669"/>
    <property type="project" value="UniProtKB-KW"/>
</dbReference>
<proteinExistence type="inferred from homology"/>
<dbReference type="PANTHER" id="PTHR30471:SF3">
    <property type="entry name" value="UPF0758 PROTEIN YEES-RELATED"/>
    <property type="match status" value="1"/>
</dbReference>
<dbReference type="NCBIfam" id="NF000642">
    <property type="entry name" value="PRK00024.1"/>
    <property type="match status" value="1"/>
</dbReference>
<reference evidence="9" key="2">
    <citation type="submission" date="2021-04" db="EMBL/GenBank/DDBJ databases">
        <authorList>
            <person name="Gilroy R."/>
        </authorList>
    </citation>
    <scope>NUCLEOTIDE SEQUENCE</scope>
    <source>
        <strain evidence="9">14324</strain>
    </source>
</reference>
<keyword evidence="2" id="KW-0645">Protease</keyword>
<dbReference type="PANTHER" id="PTHR30471">
    <property type="entry name" value="DNA REPAIR PROTEIN RADC"/>
    <property type="match status" value="1"/>
</dbReference>
<dbReference type="Proteomes" id="UP000824041">
    <property type="component" value="Unassembled WGS sequence"/>
</dbReference>
<protein>
    <submittedName>
        <fullName evidence="9">DNA repair protein RadC</fullName>
    </submittedName>
</protein>
<accession>A0A9D2DSJ1</accession>
<organism evidence="9 10">
    <name type="scientific">Candidatus Blautia faecigallinarum</name>
    <dbReference type="NCBI Taxonomy" id="2838488"/>
    <lineage>
        <taxon>Bacteria</taxon>
        <taxon>Bacillati</taxon>
        <taxon>Bacillota</taxon>
        <taxon>Clostridia</taxon>
        <taxon>Lachnospirales</taxon>
        <taxon>Lachnospiraceae</taxon>
        <taxon>Blautia</taxon>
    </lineage>
</organism>
<reference evidence="9" key="1">
    <citation type="journal article" date="2021" name="PeerJ">
        <title>Extensive microbial diversity within the chicken gut microbiome revealed by metagenomics and culture.</title>
        <authorList>
            <person name="Gilroy R."/>
            <person name="Ravi A."/>
            <person name="Getino M."/>
            <person name="Pursley I."/>
            <person name="Horton D.L."/>
            <person name="Alikhan N.F."/>
            <person name="Baker D."/>
            <person name="Gharbi K."/>
            <person name="Hall N."/>
            <person name="Watson M."/>
            <person name="Adriaenssens E.M."/>
            <person name="Foster-Nyarko E."/>
            <person name="Jarju S."/>
            <person name="Secka A."/>
            <person name="Antonio M."/>
            <person name="Oren A."/>
            <person name="Chaudhuri R.R."/>
            <person name="La Ragione R."/>
            <person name="Hildebrand F."/>
            <person name="Pallen M.J."/>
        </authorList>
    </citation>
    <scope>NUCLEOTIDE SEQUENCE</scope>
    <source>
        <strain evidence="9">14324</strain>
    </source>
</reference>
<dbReference type="InterPro" id="IPR025657">
    <property type="entry name" value="RadC_JAB"/>
</dbReference>
<evidence type="ECO:0000313" key="9">
    <source>
        <dbReference type="EMBL" id="HIZ22331.1"/>
    </source>
</evidence>
<dbReference type="InterPro" id="IPR037518">
    <property type="entry name" value="MPN"/>
</dbReference>
<dbReference type="InterPro" id="IPR001405">
    <property type="entry name" value="UPF0758"/>
</dbReference>
<evidence type="ECO:0000256" key="1">
    <source>
        <dbReference type="ARBA" id="ARBA00010243"/>
    </source>
</evidence>
<name>A0A9D2DSJ1_9FIRM</name>
<keyword evidence="5" id="KW-0862">Zinc</keyword>
<evidence type="ECO:0000256" key="6">
    <source>
        <dbReference type="ARBA" id="ARBA00023049"/>
    </source>
</evidence>
<keyword evidence="4" id="KW-0378">Hydrolase</keyword>
<dbReference type="PROSITE" id="PS01302">
    <property type="entry name" value="UPF0758"/>
    <property type="match status" value="1"/>
</dbReference>
<dbReference type="NCBIfam" id="TIGR00608">
    <property type="entry name" value="radc"/>
    <property type="match status" value="1"/>
</dbReference>
<dbReference type="AlphaFoldDB" id="A0A9D2DSJ1"/>
<dbReference type="EMBL" id="DXBU01000087">
    <property type="protein sequence ID" value="HIZ22331.1"/>
    <property type="molecule type" value="Genomic_DNA"/>
</dbReference>
<dbReference type="Gene3D" id="3.40.140.10">
    <property type="entry name" value="Cytidine Deaminase, domain 2"/>
    <property type="match status" value="1"/>
</dbReference>
<sequence length="236" mass="26484">MKETMKELPESQRPYEKCLREGEGTLSDGELLAVILRSGTRGVTSLELANEILNYTKDSSYPGLLGILHTSLQELMKLNGIGKVKAVQLKCIGELSKRIASTAARTQLSFGDPATIAKYYMEQLRHEEQEVILCMMLDGKNHLLGEYILSKGTANAALITPREIFMEALRRHALNIILVHNHPSGDPMPSSCDEEVTERVYRAGELLGVHLLDHIIIGDHRYISFREQGFLRKPEK</sequence>
<evidence type="ECO:0000313" key="10">
    <source>
        <dbReference type="Proteomes" id="UP000824041"/>
    </source>
</evidence>
<dbReference type="Pfam" id="PF20582">
    <property type="entry name" value="UPF0758_N"/>
    <property type="match status" value="1"/>
</dbReference>
<evidence type="ECO:0000256" key="7">
    <source>
        <dbReference type="RuleBase" id="RU003797"/>
    </source>
</evidence>
<keyword evidence="6" id="KW-0482">Metalloprotease</keyword>
<comment type="caution">
    <text evidence="9">The sequence shown here is derived from an EMBL/GenBank/DDBJ whole genome shotgun (WGS) entry which is preliminary data.</text>
</comment>
<evidence type="ECO:0000256" key="3">
    <source>
        <dbReference type="ARBA" id="ARBA00022723"/>
    </source>
</evidence>
<dbReference type="InterPro" id="IPR046778">
    <property type="entry name" value="UPF0758_N"/>
</dbReference>
<dbReference type="InterPro" id="IPR020891">
    <property type="entry name" value="UPF0758_CS"/>
</dbReference>
<feature type="domain" description="MPN" evidence="8">
    <location>
        <begin position="109"/>
        <end position="231"/>
    </location>
</feature>
<dbReference type="PROSITE" id="PS50249">
    <property type="entry name" value="MPN"/>
    <property type="match status" value="1"/>
</dbReference>
<keyword evidence="3" id="KW-0479">Metal-binding</keyword>
<comment type="similarity">
    <text evidence="1 7">Belongs to the UPF0758 family.</text>
</comment>
<evidence type="ECO:0000256" key="4">
    <source>
        <dbReference type="ARBA" id="ARBA00022801"/>
    </source>
</evidence>
<gene>
    <name evidence="9" type="primary">radC</name>
    <name evidence="9" type="ORF">IAA21_05975</name>
</gene>
<dbReference type="GO" id="GO:0046872">
    <property type="term" value="F:metal ion binding"/>
    <property type="evidence" value="ECO:0007669"/>
    <property type="project" value="UniProtKB-KW"/>
</dbReference>
<evidence type="ECO:0000259" key="8">
    <source>
        <dbReference type="PROSITE" id="PS50249"/>
    </source>
</evidence>
<dbReference type="Pfam" id="PF04002">
    <property type="entry name" value="RadC"/>
    <property type="match status" value="1"/>
</dbReference>
<evidence type="ECO:0000256" key="5">
    <source>
        <dbReference type="ARBA" id="ARBA00022833"/>
    </source>
</evidence>